<evidence type="ECO:0000256" key="3">
    <source>
        <dbReference type="ARBA" id="ARBA00023242"/>
    </source>
</evidence>
<feature type="domain" description="POPLD" evidence="6">
    <location>
        <begin position="531"/>
        <end position="622"/>
    </location>
</feature>
<evidence type="ECO:0000259" key="7">
    <source>
        <dbReference type="Pfam" id="PF22770"/>
    </source>
</evidence>
<feature type="compositionally biased region" description="Basic and acidic residues" evidence="4">
    <location>
        <begin position="305"/>
        <end position="319"/>
    </location>
</feature>
<evidence type="ECO:0000259" key="6">
    <source>
        <dbReference type="Pfam" id="PF08170"/>
    </source>
</evidence>
<organism evidence="8 9">
    <name type="scientific">Crucibulum laeve</name>
    <dbReference type="NCBI Taxonomy" id="68775"/>
    <lineage>
        <taxon>Eukaryota</taxon>
        <taxon>Fungi</taxon>
        <taxon>Dikarya</taxon>
        <taxon>Basidiomycota</taxon>
        <taxon>Agaricomycotina</taxon>
        <taxon>Agaricomycetes</taxon>
        <taxon>Agaricomycetidae</taxon>
        <taxon>Agaricales</taxon>
        <taxon>Agaricineae</taxon>
        <taxon>Nidulariaceae</taxon>
        <taxon>Crucibulum</taxon>
    </lineage>
</organism>
<comment type="subcellular location">
    <subcellularLocation>
        <location evidence="1">Nucleus</location>
    </subcellularLocation>
</comment>
<dbReference type="PANTHER" id="PTHR22731">
    <property type="entry name" value="RIBONUCLEASES P/MRP PROTEIN SUBUNIT POP1"/>
    <property type="match status" value="1"/>
</dbReference>
<dbReference type="OrthoDB" id="442863at2759"/>
<dbReference type="GO" id="GO:0000172">
    <property type="term" value="C:ribonuclease MRP complex"/>
    <property type="evidence" value="ECO:0007669"/>
    <property type="project" value="InterPro"/>
</dbReference>
<feature type="region of interest" description="Disordered" evidence="4">
    <location>
        <begin position="1"/>
        <end position="21"/>
    </location>
</feature>
<dbReference type="InterPro" id="IPR039182">
    <property type="entry name" value="Pop1"/>
</dbReference>
<dbReference type="InterPro" id="IPR009723">
    <property type="entry name" value="Pop1_N"/>
</dbReference>
<evidence type="ECO:0000256" key="4">
    <source>
        <dbReference type="SAM" id="MobiDB-lite"/>
    </source>
</evidence>
<keyword evidence="9" id="KW-1185">Reference proteome</keyword>
<feature type="region of interest" description="Disordered" evidence="4">
    <location>
        <begin position="287"/>
        <end position="319"/>
    </location>
</feature>
<proteinExistence type="predicted"/>
<keyword evidence="2" id="KW-0819">tRNA processing</keyword>
<dbReference type="Pfam" id="PF06978">
    <property type="entry name" value="POP1_N"/>
    <property type="match status" value="2"/>
</dbReference>
<dbReference type="GO" id="GO:0001682">
    <property type="term" value="P:tRNA 5'-leader removal"/>
    <property type="evidence" value="ECO:0007669"/>
    <property type="project" value="InterPro"/>
</dbReference>
<feature type="domain" description="Pop1 N-terminal" evidence="5">
    <location>
        <begin position="149"/>
        <end position="217"/>
    </location>
</feature>
<dbReference type="EMBL" id="ML213596">
    <property type="protein sequence ID" value="TFK40578.1"/>
    <property type="molecule type" value="Genomic_DNA"/>
</dbReference>
<dbReference type="Proteomes" id="UP000308652">
    <property type="component" value="Unassembled WGS sequence"/>
</dbReference>
<evidence type="ECO:0000259" key="5">
    <source>
        <dbReference type="Pfam" id="PF06978"/>
    </source>
</evidence>
<feature type="domain" description="Pop1 N-terminal" evidence="5">
    <location>
        <begin position="67"/>
        <end position="131"/>
    </location>
</feature>
<dbReference type="Pfam" id="PF22770">
    <property type="entry name" value="POP1_C"/>
    <property type="match status" value="1"/>
</dbReference>
<dbReference type="PANTHER" id="PTHR22731:SF3">
    <property type="entry name" value="RIBONUCLEASES P_MRP PROTEIN SUBUNIT POP1"/>
    <property type="match status" value="1"/>
</dbReference>
<evidence type="ECO:0000313" key="8">
    <source>
        <dbReference type="EMBL" id="TFK40578.1"/>
    </source>
</evidence>
<accession>A0A5C3M9U7</accession>
<gene>
    <name evidence="8" type="ORF">BDQ12DRAFT_458938</name>
</gene>
<feature type="compositionally biased region" description="Basic and acidic residues" evidence="4">
    <location>
        <begin position="1"/>
        <end position="17"/>
    </location>
</feature>
<feature type="domain" description="POP1 C-terminal" evidence="7">
    <location>
        <begin position="773"/>
        <end position="846"/>
    </location>
</feature>
<evidence type="ECO:0000313" key="9">
    <source>
        <dbReference type="Proteomes" id="UP000308652"/>
    </source>
</evidence>
<dbReference type="STRING" id="68775.A0A5C3M9U7"/>
<evidence type="ECO:0000256" key="1">
    <source>
        <dbReference type="ARBA" id="ARBA00004123"/>
    </source>
</evidence>
<sequence>MAPKRKNEANAEETTSREKKKLKITEARTIAVQFATPGASSTCPKPSNAVTTNSMKGLPSAIDVEKFAEARAFEINAMQTAIKTAGASSTQRAWQALPRHLRRRAASHDIRRVPLRLRERARAEMDPVRKKALGRSMPKRGKGKRISRTESFLKRQCDKYWLETHLWHAKRMKMENMWGYRLAMHPTEKAFRPSHRASIHGSIVHDASYYALVELKGPEYIIIHILQTFCDPQGPSPGSKRYVVGSRVLETQLYQFSSYPFDLIGPATVIWRPLVAPLVDEVDPVLPSQKAPKSTGAFQQKRTTKGKEKESSSPNDPKRARTVWLRFHPVMYDDVLDTLKVATSETLNKFRPASDKDRDATKVDVADLRGQVNVFEIMGPKGNQILKGALNPVSSETREDFRKFWSSLSDLQTSGSIPRGMVIGFKVDDPRLRFPPKNAKAKALSPGHVPGPLATFPSESLATSQLWDEHIRLGLSKPKYKKKDLDERRAKNLVPGTPLNALRQDDRVPVLLIQRSLEQSTGNPDTRSIHGWTLIIPTGWSMAFFSSLIFTGTRVGGQRERQTQAFEAGTPYFPRDFPFTPAYETYAEERMNEEKTRWEKKPPAKRVNFEKLVTKSPWKADWRGVLGLKYEEDHGSEGDAALVTTQRNAFEVTQVDEPSKARPWLLRGYEVPNILSSMSKMFNHSAALLSEINKLRQKRLQDPLSNQIKAADLLEGALVSVKAIICTRGAPEDLAMIYSVDDTEARRWMKTLQKSSGSNNESLELANEVPKIENLIGYVTTGHFSLSRGEGFAIGAIPLTRLLELQQQASRLHPNRNAASSQSPPLLVKVRNRNGHQCRAAHLEILAV</sequence>
<dbReference type="Pfam" id="PF08170">
    <property type="entry name" value="POPLD"/>
    <property type="match status" value="1"/>
</dbReference>
<evidence type="ECO:0000256" key="2">
    <source>
        <dbReference type="ARBA" id="ARBA00022694"/>
    </source>
</evidence>
<reference evidence="8 9" key="1">
    <citation type="journal article" date="2019" name="Nat. Ecol. Evol.">
        <title>Megaphylogeny resolves global patterns of mushroom evolution.</title>
        <authorList>
            <person name="Varga T."/>
            <person name="Krizsan K."/>
            <person name="Foldi C."/>
            <person name="Dima B."/>
            <person name="Sanchez-Garcia M."/>
            <person name="Sanchez-Ramirez S."/>
            <person name="Szollosi G.J."/>
            <person name="Szarkandi J.G."/>
            <person name="Papp V."/>
            <person name="Albert L."/>
            <person name="Andreopoulos W."/>
            <person name="Angelini C."/>
            <person name="Antonin V."/>
            <person name="Barry K.W."/>
            <person name="Bougher N.L."/>
            <person name="Buchanan P."/>
            <person name="Buyck B."/>
            <person name="Bense V."/>
            <person name="Catcheside P."/>
            <person name="Chovatia M."/>
            <person name="Cooper J."/>
            <person name="Damon W."/>
            <person name="Desjardin D."/>
            <person name="Finy P."/>
            <person name="Geml J."/>
            <person name="Haridas S."/>
            <person name="Hughes K."/>
            <person name="Justo A."/>
            <person name="Karasinski D."/>
            <person name="Kautmanova I."/>
            <person name="Kiss B."/>
            <person name="Kocsube S."/>
            <person name="Kotiranta H."/>
            <person name="LaButti K.M."/>
            <person name="Lechner B.E."/>
            <person name="Liimatainen K."/>
            <person name="Lipzen A."/>
            <person name="Lukacs Z."/>
            <person name="Mihaltcheva S."/>
            <person name="Morgado L.N."/>
            <person name="Niskanen T."/>
            <person name="Noordeloos M.E."/>
            <person name="Ohm R.A."/>
            <person name="Ortiz-Santana B."/>
            <person name="Ovrebo C."/>
            <person name="Racz N."/>
            <person name="Riley R."/>
            <person name="Savchenko A."/>
            <person name="Shiryaev A."/>
            <person name="Soop K."/>
            <person name="Spirin V."/>
            <person name="Szebenyi C."/>
            <person name="Tomsovsky M."/>
            <person name="Tulloss R.E."/>
            <person name="Uehling J."/>
            <person name="Grigoriev I.V."/>
            <person name="Vagvolgyi C."/>
            <person name="Papp T."/>
            <person name="Martin F.M."/>
            <person name="Miettinen O."/>
            <person name="Hibbett D.S."/>
            <person name="Nagy L.G."/>
        </authorList>
    </citation>
    <scope>NUCLEOTIDE SEQUENCE [LARGE SCALE GENOMIC DNA]</scope>
    <source>
        <strain evidence="8 9">CBS 166.37</strain>
    </source>
</reference>
<protein>
    <submittedName>
        <fullName evidence="8">NUC188 domain-containing protein</fullName>
    </submittedName>
</protein>
<dbReference type="InterPro" id="IPR055079">
    <property type="entry name" value="POP1_C"/>
</dbReference>
<dbReference type="GO" id="GO:0005655">
    <property type="term" value="C:nucleolar ribonuclease P complex"/>
    <property type="evidence" value="ECO:0007669"/>
    <property type="project" value="InterPro"/>
</dbReference>
<dbReference type="AlphaFoldDB" id="A0A5C3M9U7"/>
<dbReference type="InterPro" id="IPR012590">
    <property type="entry name" value="POPLD_dom"/>
</dbReference>
<keyword evidence="3" id="KW-0539">Nucleus</keyword>
<name>A0A5C3M9U7_9AGAR</name>